<feature type="transmembrane region" description="Helical" evidence="2">
    <location>
        <begin position="145"/>
        <end position="163"/>
    </location>
</feature>
<dbReference type="AlphaFoldDB" id="L1IH19"/>
<dbReference type="PANTHER" id="PTHR33829:SF2">
    <property type="entry name" value="OS04G0386700 PROTEIN"/>
    <property type="match status" value="1"/>
</dbReference>
<organism evidence="4">
    <name type="scientific">Guillardia theta (strain CCMP2712)</name>
    <name type="common">Cryptophyte</name>
    <dbReference type="NCBI Taxonomy" id="905079"/>
    <lineage>
        <taxon>Eukaryota</taxon>
        <taxon>Cryptophyceae</taxon>
        <taxon>Pyrenomonadales</taxon>
        <taxon>Geminigeraceae</taxon>
        <taxon>Guillardia</taxon>
    </lineage>
</organism>
<keyword evidence="2" id="KW-0812">Transmembrane</keyword>
<reference evidence="4 6" key="1">
    <citation type="journal article" date="2012" name="Nature">
        <title>Algal genomes reveal evolutionary mosaicism and the fate of nucleomorphs.</title>
        <authorList>
            <consortium name="DOE Joint Genome Institute"/>
            <person name="Curtis B.A."/>
            <person name="Tanifuji G."/>
            <person name="Burki F."/>
            <person name="Gruber A."/>
            <person name="Irimia M."/>
            <person name="Maruyama S."/>
            <person name="Arias M.C."/>
            <person name="Ball S.G."/>
            <person name="Gile G.H."/>
            <person name="Hirakawa Y."/>
            <person name="Hopkins J.F."/>
            <person name="Kuo A."/>
            <person name="Rensing S.A."/>
            <person name="Schmutz J."/>
            <person name="Symeonidi A."/>
            <person name="Elias M."/>
            <person name="Eveleigh R.J."/>
            <person name="Herman E.K."/>
            <person name="Klute M.J."/>
            <person name="Nakayama T."/>
            <person name="Obornik M."/>
            <person name="Reyes-Prieto A."/>
            <person name="Armbrust E.V."/>
            <person name="Aves S.J."/>
            <person name="Beiko R.G."/>
            <person name="Coutinho P."/>
            <person name="Dacks J.B."/>
            <person name="Durnford D.G."/>
            <person name="Fast N.M."/>
            <person name="Green B.R."/>
            <person name="Grisdale C.J."/>
            <person name="Hempel F."/>
            <person name="Henrissat B."/>
            <person name="Hoppner M.P."/>
            <person name="Ishida K."/>
            <person name="Kim E."/>
            <person name="Koreny L."/>
            <person name="Kroth P.G."/>
            <person name="Liu Y."/>
            <person name="Malik S.B."/>
            <person name="Maier U.G."/>
            <person name="McRose D."/>
            <person name="Mock T."/>
            <person name="Neilson J.A."/>
            <person name="Onodera N.T."/>
            <person name="Poole A.M."/>
            <person name="Pritham E.J."/>
            <person name="Richards T.A."/>
            <person name="Rocap G."/>
            <person name="Roy S.W."/>
            <person name="Sarai C."/>
            <person name="Schaack S."/>
            <person name="Shirato S."/>
            <person name="Slamovits C.H."/>
            <person name="Spencer D.F."/>
            <person name="Suzuki S."/>
            <person name="Worden A.Z."/>
            <person name="Zauner S."/>
            <person name="Barry K."/>
            <person name="Bell C."/>
            <person name="Bharti A.K."/>
            <person name="Crow J.A."/>
            <person name="Grimwood J."/>
            <person name="Kramer R."/>
            <person name="Lindquist E."/>
            <person name="Lucas S."/>
            <person name="Salamov A."/>
            <person name="McFadden G.I."/>
            <person name="Lane C.E."/>
            <person name="Keeling P.J."/>
            <person name="Gray M.W."/>
            <person name="Grigoriev I.V."/>
            <person name="Archibald J.M."/>
        </authorList>
    </citation>
    <scope>NUCLEOTIDE SEQUENCE</scope>
    <source>
        <strain evidence="4 6">CCMP2712</strain>
    </source>
</reference>
<keyword evidence="2" id="KW-0472">Membrane</keyword>
<keyword evidence="6" id="KW-1185">Reference proteome</keyword>
<dbReference type="EnsemblProtists" id="EKX35367">
    <property type="protein sequence ID" value="EKX35367"/>
    <property type="gene ID" value="GUITHDRAFT_155525"/>
</dbReference>
<accession>L1IH19</accession>
<reference evidence="6" key="2">
    <citation type="submission" date="2012-11" db="EMBL/GenBank/DDBJ databases">
        <authorList>
            <person name="Kuo A."/>
            <person name="Curtis B.A."/>
            <person name="Tanifuji G."/>
            <person name="Burki F."/>
            <person name="Gruber A."/>
            <person name="Irimia M."/>
            <person name="Maruyama S."/>
            <person name="Arias M.C."/>
            <person name="Ball S.G."/>
            <person name="Gile G.H."/>
            <person name="Hirakawa Y."/>
            <person name="Hopkins J.F."/>
            <person name="Rensing S.A."/>
            <person name="Schmutz J."/>
            <person name="Symeonidi A."/>
            <person name="Elias M."/>
            <person name="Eveleigh R.J."/>
            <person name="Herman E.K."/>
            <person name="Klute M.J."/>
            <person name="Nakayama T."/>
            <person name="Obornik M."/>
            <person name="Reyes-Prieto A."/>
            <person name="Armbrust E.V."/>
            <person name="Aves S.J."/>
            <person name="Beiko R.G."/>
            <person name="Coutinho P."/>
            <person name="Dacks J.B."/>
            <person name="Durnford D.G."/>
            <person name="Fast N.M."/>
            <person name="Green B.R."/>
            <person name="Grisdale C."/>
            <person name="Hempe F."/>
            <person name="Henrissat B."/>
            <person name="Hoppner M.P."/>
            <person name="Ishida K.-I."/>
            <person name="Kim E."/>
            <person name="Koreny L."/>
            <person name="Kroth P.G."/>
            <person name="Liu Y."/>
            <person name="Malik S.-B."/>
            <person name="Maier U.G."/>
            <person name="McRose D."/>
            <person name="Mock T."/>
            <person name="Neilson J.A."/>
            <person name="Onodera N.T."/>
            <person name="Poole A.M."/>
            <person name="Pritham E.J."/>
            <person name="Richards T.A."/>
            <person name="Rocap G."/>
            <person name="Roy S.W."/>
            <person name="Sarai C."/>
            <person name="Schaack S."/>
            <person name="Shirato S."/>
            <person name="Slamovits C.H."/>
            <person name="Spencer D.F."/>
            <person name="Suzuki S."/>
            <person name="Worden A.Z."/>
            <person name="Zauner S."/>
            <person name="Barry K."/>
            <person name="Bell C."/>
            <person name="Bharti A.K."/>
            <person name="Crow J.A."/>
            <person name="Grimwood J."/>
            <person name="Kramer R."/>
            <person name="Lindquist E."/>
            <person name="Lucas S."/>
            <person name="Salamov A."/>
            <person name="McFadden G.I."/>
            <person name="Lane C.E."/>
            <person name="Keeling P.J."/>
            <person name="Gray M.W."/>
            <person name="Grigoriev I.V."/>
            <person name="Archibald J.M."/>
        </authorList>
    </citation>
    <scope>NUCLEOTIDE SEQUENCE</scope>
    <source>
        <strain evidence="6">CCMP2712</strain>
    </source>
</reference>
<protein>
    <recommendedName>
        <fullName evidence="3">DUF7733 domain-containing protein</fullName>
    </recommendedName>
</protein>
<proteinExistence type="predicted"/>
<dbReference type="Pfam" id="PF24867">
    <property type="entry name" value="DUF7733"/>
    <property type="match status" value="1"/>
</dbReference>
<evidence type="ECO:0000313" key="4">
    <source>
        <dbReference type="EMBL" id="EKX35367.1"/>
    </source>
</evidence>
<dbReference type="HOGENOM" id="CLU_961201_0_0_1"/>
<feature type="transmembrane region" description="Helical" evidence="2">
    <location>
        <begin position="109"/>
        <end position="125"/>
    </location>
</feature>
<dbReference type="PANTHER" id="PTHR33829">
    <property type="entry name" value="OSJNBA0044M19.10 PROTEIN"/>
    <property type="match status" value="1"/>
</dbReference>
<name>L1IH19_GUITC</name>
<evidence type="ECO:0000259" key="3">
    <source>
        <dbReference type="Pfam" id="PF24867"/>
    </source>
</evidence>
<dbReference type="InterPro" id="IPR056635">
    <property type="entry name" value="DUF7733"/>
</dbReference>
<evidence type="ECO:0000313" key="6">
    <source>
        <dbReference type="Proteomes" id="UP000011087"/>
    </source>
</evidence>
<feature type="transmembrane region" description="Helical" evidence="2">
    <location>
        <begin position="82"/>
        <end position="102"/>
    </location>
</feature>
<evidence type="ECO:0000313" key="5">
    <source>
        <dbReference type="EnsemblProtists" id="EKX35367"/>
    </source>
</evidence>
<dbReference type="KEGG" id="gtt:GUITHDRAFT_155525"/>
<reference evidence="5" key="3">
    <citation type="submission" date="2016-03" db="UniProtKB">
        <authorList>
            <consortium name="EnsemblProtists"/>
        </authorList>
    </citation>
    <scope>IDENTIFICATION</scope>
</reference>
<dbReference type="RefSeq" id="XP_005822347.1">
    <property type="nucleotide sequence ID" value="XM_005822290.1"/>
</dbReference>
<dbReference type="GeneID" id="17292091"/>
<dbReference type="OrthoDB" id="1906194at2759"/>
<feature type="region of interest" description="Disordered" evidence="1">
    <location>
        <begin position="42"/>
        <end position="71"/>
    </location>
</feature>
<feature type="transmembrane region" description="Helical" evidence="2">
    <location>
        <begin position="238"/>
        <end position="257"/>
    </location>
</feature>
<dbReference type="EMBL" id="JH993092">
    <property type="protein sequence ID" value="EKX35367.1"/>
    <property type="molecule type" value="Genomic_DNA"/>
</dbReference>
<keyword evidence="2" id="KW-1133">Transmembrane helix</keyword>
<sequence length="290" mass="32904">MAASLGFASSSLAPLYTHFPPLRSSPLTPPTSLPLPCHPPFSSRRACRAQPVRRGTAQEPGKDVEKRASSQALKSVQRARRAAQGLLVAIYVGSMLSLDYVFTAIKPQNFVFVVFWFGFSWLLNAKVYKQEEAVKPLLPERWVSTYAKFMAVISIPLPWLLIFQGNKDHVMAAGSHLYLIMAQVLMETLMVKLKWSTAVRLLTPIAYNTYRLLSLRDWYMAVFFSEYLEDSFGLPDKLVALTNLVMWTFNLFYVLLIKTLPLHLNPNYLKPSQGASRFACRNLVRLIKLK</sequence>
<evidence type="ECO:0000256" key="2">
    <source>
        <dbReference type="SAM" id="Phobius"/>
    </source>
</evidence>
<dbReference type="PaxDb" id="55529-EKX35367"/>
<gene>
    <name evidence="4" type="ORF">GUITHDRAFT_155525</name>
</gene>
<feature type="domain" description="DUF7733" evidence="3">
    <location>
        <begin position="103"/>
        <end position="264"/>
    </location>
</feature>
<evidence type="ECO:0000256" key="1">
    <source>
        <dbReference type="SAM" id="MobiDB-lite"/>
    </source>
</evidence>
<dbReference type="Proteomes" id="UP000011087">
    <property type="component" value="Unassembled WGS sequence"/>
</dbReference>